<dbReference type="EMBL" id="RKMG01000002">
    <property type="protein sequence ID" value="RPA65069.1"/>
    <property type="molecule type" value="Genomic_DNA"/>
</dbReference>
<dbReference type="AlphaFoldDB" id="A0A3N4GQ80"/>
<proteinExistence type="predicted"/>
<dbReference type="Proteomes" id="UP000273977">
    <property type="component" value="Unassembled WGS sequence"/>
</dbReference>
<sequence length="142" mass="16444">MNLLSQKGSDYLNVIEKIMSEYDEFNYVFHQNMPQKLHGLIDGTTIYINDHISDKQKLSAIMEEVGHYKTSSHSDITDYKINAKDEAVARRWSYGQLIPVDSIARYQDREDAVLVYEIAEDLELPETIVESAIYMYKVKGMI</sequence>
<evidence type="ECO:0000313" key="2">
    <source>
        <dbReference type="Proteomes" id="UP000273977"/>
    </source>
</evidence>
<name>A0A3N4GQ80_9LACT</name>
<comment type="caution">
    <text evidence="1">The sequence shown here is derived from an EMBL/GenBank/DDBJ whole genome shotgun (WGS) entry which is preliminary data.</text>
</comment>
<organism evidence="1 2">
    <name type="scientific">Aerococcus agrisoli</name>
    <dbReference type="NCBI Taxonomy" id="2487350"/>
    <lineage>
        <taxon>Bacteria</taxon>
        <taxon>Bacillati</taxon>
        <taxon>Bacillota</taxon>
        <taxon>Bacilli</taxon>
        <taxon>Lactobacillales</taxon>
        <taxon>Aerococcaceae</taxon>
        <taxon>Aerococcus</taxon>
    </lineage>
</organism>
<reference evidence="1 2" key="1">
    <citation type="submission" date="2018-11" db="EMBL/GenBank/DDBJ databases">
        <title>Aerococcus sp. SJQ22, whole genome shotgun sequence.</title>
        <authorList>
            <person name="Sun L."/>
            <person name="Gao X."/>
            <person name="Chen W."/>
            <person name="Huang K."/>
        </authorList>
    </citation>
    <scope>NUCLEOTIDE SEQUENCE [LARGE SCALE GENOMIC DNA]</scope>
    <source>
        <strain evidence="1 2">SJQ22</strain>
    </source>
</reference>
<evidence type="ECO:0000313" key="1">
    <source>
        <dbReference type="EMBL" id="RPA65069.1"/>
    </source>
</evidence>
<evidence type="ECO:0008006" key="3">
    <source>
        <dbReference type="Google" id="ProtNLM"/>
    </source>
</evidence>
<keyword evidence="2" id="KW-1185">Reference proteome</keyword>
<protein>
    <recommendedName>
        <fullName evidence="3">ImmA/IrrE family metallo-endopeptidase</fullName>
    </recommendedName>
</protein>
<accession>A0A3N4GQ80</accession>
<gene>
    <name evidence="1" type="ORF">EF384_01275</name>
</gene>